<dbReference type="InterPro" id="IPR006426">
    <property type="entry name" value="Asn_synth_AEB"/>
</dbReference>
<dbReference type="Pfam" id="PF00733">
    <property type="entry name" value="Asn_synthase"/>
    <property type="match status" value="1"/>
</dbReference>
<evidence type="ECO:0000256" key="2">
    <source>
        <dbReference type="ARBA" id="ARBA00005752"/>
    </source>
</evidence>
<evidence type="ECO:0000256" key="7">
    <source>
        <dbReference type="ARBA" id="ARBA00022962"/>
    </source>
</evidence>
<feature type="binding site" evidence="10">
    <location>
        <position position="102"/>
    </location>
    <ligand>
        <name>L-glutamine</name>
        <dbReference type="ChEBI" id="CHEBI:58359"/>
    </ligand>
</feature>
<dbReference type="EC" id="6.3.5.4" evidence="3"/>
<evidence type="ECO:0000259" key="12">
    <source>
        <dbReference type="PROSITE" id="PS51278"/>
    </source>
</evidence>
<dbReference type="PANTHER" id="PTHR43284">
    <property type="entry name" value="ASPARAGINE SYNTHETASE (GLUTAMINE-HYDROLYZING)"/>
    <property type="match status" value="1"/>
</dbReference>
<accession>A0A9D2QH85</accession>
<dbReference type="Gene3D" id="3.60.20.10">
    <property type="entry name" value="Glutamine Phosphoribosylpyrophosphate, subunit 1, domain 1"/>
    <property type="match status" value="1"/>
</dbReference>
<reference evidence="13" key="2">
    <citation type="submission" date="2021-04" db="EMBL/GenBank/DDBJ databases">
        <authorList>
            <person name="Gilroy R."/>
        </authorList>
    </citation>
    <scope>NUCLEOTIDE SEQUENCE</scope>
    <source>
        <strain evidence="13">ChiBcec1-1630</strain>
    </source>
</reference>
<feature type="binding site" evidence="10">
    <location>
        <begin position="375"/>
        <end position="376"/>
    </location>
    <ligand>
        <name>ATP</name>
        <dbReference type="ChEBI" id="CHEBI:30616"/>
    </ligand>
</feature>
<dbReference type="AlphaFoldDB" id="A0A9D2QH85"/>
<dbReference type="InterPro" id="IPR029055">
    <property type="entry name" value="Ntn_hydrolases_N"/>
</dbReference>
<evidence type="ECO:0000256" key="9">
    <source>
        <dbReference type="PIRSR" id="PIRSR001589-1"/>
    </source>
</evidence>
<comment type="pathway">
    <text evidence="1">Amino-acid biosynthesis; L-asparagine biosynthesis; L-asparagine from L-aspartate (L-Gln route): step 1/1.</text>
</comment>
<evidence type="ECO:0000256" key="1">
    <source>
        <dbReference type="ARBA" id="ARBA00005187"/>
    </source>
</evidence>
<evidence type="ECO:0000256" key="4">
    <source>
        <dbReference type="ARBA" id="ARBA00022741"/>
    </source>
</evidence>
<dbReference type="GO" id="GO:0005829">
    <property type="term" value="C:cytosol"/>
    <property type="evidence" value="ECO:0007669"/>
    <property type="project" value="TreeGrafter"/>
</dbReference>
<dbReference type="Pfam" id="PF13522">
    <property type="entry name" value="GATase_6"/>
    <property type="match status" value="1"/>
</dbReference>
<dbReference type="GO" id="GO:0005524">
    <property type="term" value="F:ATP binding"/>
    <property type="evidence" value="ECO:0007669"/>
    <property type="project" value="UniProtKB-KW"/>
</dbReference>
<keyword evidence="7 9" id="KW-0315">Glutamine amidotransferase</keyword>
<evidence type="ECO:0000313" key="13">
    <source>
        <dbReference type="EMBL" id="HJC86436.1"/>
    </source>
</evidence>
<proteinExistence type="inferred from homology"/>
<dbReference type="GO" id="GO:0004066">
    <property type="term" value="F:asparagine synthase (glutamine-hydrolyzing) activity"/>
    <property type="evidence" value="ECO:0007669"/>
    <property type="project" value="UniProtKB-EC"/>
</dbReference>
<protein>
    <recommendedName>
        <fullName evidence="3">asparagine synthase (glutamine-hydrolyzing)</fullName>
        <ecNumber evidence="3">6.3.5.4</ecNumber>
    </recommendedName>
</protein>
<dbReference type="CDD" id="cd01991">
    <property type="entry name" value="Asn_synthase_B_C"/>
    <property type="match status" value="1"/>
</dbReference>
<reference evidence="13" key="1">
    <citation type="journal article" date="2021" name="PeerJ">
        <title>Extensive microbial diversity within the chicken gut microbiome revealed by metagenomics and culture.</title>
        <authorList>
            <person name="Gilroy R."/>
            <person name="Ravi A."/>
            <person name="Getino M."/>
            <person name="Pursley I."/>
            <person name="Horton D.L."/>
            <person name="Alikhan N.F."/>
            <person name="Baker D."/>
            <person name="Gharbi K."/>
            <person name="Hall N."/>
            <person name="Watson M."/>
            <person name="Adriaenssens E.M."/>
            <person name="Foster-Nyarko E."/>
            <person name="Jarju S."/>
            <person name="Secka A."/>
            <person name="Antonio M."/>
            <person name="Oren A."/>
            <person name="Chaudhuri R.R."/>
            <person name="La Ragione R."/>
            <person name="Hildebrand F."/>
            <person name="Pallen M.J."/>
        </authorList>
    </citation>
    <scope>NUCLEOTIDE SEQUENCE</scope>
    <source>
        <strain evidence="13">ChiBcec1-1630</strain>
    </source>
</reference>
<gene>
    <name evidence="13" type="primary">asnB</name>
    <name evidence="13" type="ORF">H9926_00250</name>
</gene>
<dbReference type="InterPro" id="IPR014729">
    <property type="entry name" value="Rossmann-like_a/b/a_fold"/>
</dbReference>
<dbReference type="InterPro" id="IPR017932">
    <property type="entry name" value="GATase_2_dom"/>
</dbReference>
<dbReference type="NCBIfam" id="TIGR01536">
    <property type="entry name" value="asn_synth_AEB"/>
    <property type="match status" value="1"/>
</dbReference>
<dbReference type="Gene3D" id="3.40.50.620">
    <property type="entry name" value="HUPs"/>
    <property type="match status" value="1"/>
</dbReference>
<keyword evidence="9" id="KW-0028">Amino-acid biosynthesis</keyword>
<dbReference type="Proteomes" id="UP000823922">
    <property type="component" value="Unassembled WGS sequence"/>
</dbReference>
<dbReference type="CDD" id="cd00712">
    <property type="entry name" value="AsnB"/>
    <property type="match status" value="1"/>
</dbReference>
<evidence type="ECO:0000313" key="14">
    <source>
        <dbReference type="Proteomes" id="UP000823922"/>
    </source>
</evidence>
<comment type="caution">
    <text evidence="13">The sequence shown here is derived from an EMBL/GenBank/DDBJ whole genome shotgun (WGS) entry which is preliminary data.</text>
</comment>
<evidence type="ECO:0000256" key="5">
    <source>
        <dbReference type="ARBA" id="ARBA00022840"/>
    </source>
</evidence>
<evidence type="ECO:0000256" key="6">
    <source>
        <dbReference type="ARBA" id="ARBA00022888"/>
    </source>
</evidence>
<dbReference type="EMBL" id="DWVS01000009">
    <property type="protein sequence ID" value="HJC86436.1"/>
    <property type="molecule type" value="Genomic_DNA"/>
</dbReference>
<name>A0A9D2QH85_9FIRM</name>
<dbReference type="SUPFAM" id="SSF56235">
    <property type="entry name" value="N-terminal nucleophile aminohydrolases (Ntn hydrolases)"/>
    <property type="match status" value="1"/>
</dbReference>
<feature type="active site" description="For GATase activity" evidence="9">
    <location>
        <position position="2"/>
    </location>
</feature>
<dbReference type="InterPro" id="IPR051786">
    <property type="entry name" value="ASN_synthetase/amidase"/>
</dbReference>
<organism evidence="13 14">
    <name type="scientific">Candidatus Eisenbergiella intestinigallinarum</name>
    <dbReference type="NCBI Taxonomy" id="2838549"/>
    <lineage>
        <taxon>Bacteria</taxon>
        <taxon>Bacillati</taxon>
        <taxon>Bacillota</taxon>
        <taxon>Clostridia</taxon>
        <taxon>Lachnospirales</taxon>
        <taxon>Lachnospiraceae</taxon>
        <taxon>Eisenbergiella</taxon>
    </lineage>
</organism>
<keyword evidence="13" id="KW-0436">Ligase</keyword>
<dbReference type="SUPFAM" id="SSF52402">
    <property type="entry name" value="Adenine nucleotide alpha hydrolases-like"/>
    <property type="match status" value="1"/>
</dbReference>
<comment type="similarity">
    <text evidence="2">Belongs to the asparagine synthetase family.</text>
</comment>
<dbReference type="PROSITE" id="PS51278">
    <property type="entry name" value="GATASE_TYPE_2"/>
    <property type="match status" value="1"/>
</dbReference>
<dbReference type="GO" id="GO:0006529">
    <property type="term" value="P:asparagine biosynthetic process"/>
    <property type="evidence" value="ECO:0007669"/>
    <property type="project" value="UniProtKB-KW"/>
</dbReference>
<evidence type="ECO:0000256" key="3">
    <source>
        <dbReference type="ARBA" id="ARBA00012737"/>
    </source>
</evidence>
<evidence type="ECO:0000256" key="10">
    <source>
        <dbReference type="PIRSR" id="PIRSR001589-2"/>
    </source>
</evidence>
<keyword evidence="5 10" id="KW-0067">ATP-binding</keyword>
<feature type="site" description="Important for beta-aspartyl-AMP intermediate formation" evidence="11">
    <location>
        <position position="377"/>
    </location>
</feature>
<dbReference type="PANTHER" id="PTHR43284:SF1">
    <property type="entry name" value="ASPARAGINE SYNTHETASE"/>
    <property type="match status" value="1"/>
</dbReference>
<dbReference type="PIRSF" id="PIRSF001589">
    <property type="entry name" value="Asn_synthetase_glu-h"/>
    <property type="match status" value="1"/>
</dbReference>
<feature type="domain" description="Glutamine amidotransferase type-2" evidence="12">
    <location>
        <begin position="2"/>
        <end position="216"/>
    </location>
</feature>
<evidence type="ECO:0000256" key="11">
    <source>
        <dbReference type="PIRSR" id="PIRSR001589-3"/>
    </source>
</evidence>
<dbReference type="InterPro" id="IPR033738">
    <property type="entry name" value="AsnB_N"/>
</dbReference>
<comment type="catalytic activity">
    <reaction evidence="8">
        <text>L-aspartate + L-glutamine + ATP + H2O = L-asparagine + L-glutamate + AMP + diphosphate + H(+)</text>
        <dbReference type="Rhea" id="RHEA:12228"/>
        <dbReference type="ChEBI" id="CHEBI:15377"/>
        <dbReference type="ChEBI" id="CHEBI:15378"/>
        <dbReference type="ChEBI" id="CHEBI:29985"/>
        <dbReference type="ChEBI" id="CHEBI:29991"/>
        <dbReference type="ChEBI" id="CHEBI:30616"/>
        <dbReference type="ChEBI" id="CHEBI:33019"/>
        <dbReference type="ChEBI" id="CHEBI:58048"/>
        <dbReference type="ChEBI" id="CHEBI:58359"/>
        <dbReference type="ChEBI" id="CHEBI:456215"/>
        <dbReference type="EC" id="6.3.5.4"/>
    </reaction>
</comment>
<dbReference type="InterPro" id="IPR001962">
    <property type="entry name" value="Asn_synthase"/>
</dbReference>
<sequence length="661" mass="74061">MCGIAGLCGWRGDWKSNLIRMCERMQHRGPDGSGLWAEEDGSVALGHRRLAIVDLSETGAQPMQSHSGRLVVSFNGEIYNYREIAERLLKEGRVQAFRGTSDTEVLLEAAEHYGIRQALSLCKGMFAAAFWDKKERTLTLARDRVGEKPLYYGRVAGSFVFASDLGSIAVLDGFEGRIDRSVLPFYFAHGYIPAPYSIYESIRKLPAGCLLTIRAPFQQEQEPAVEPYWSMREAAERGSRNPFAGSRQEAADELERLLKESIKGQMVADVPVGAFLSAGIDSSTIVSLMQSLAPGKVRTFTIGMEEREYNEADAAERIAAHLGTDHMRLTITEKEAKEVIPRLSSMFAEPFGDSSQIPTYLVSRMTREHVTVALSGDGGDELFAGYNIYGWCERIWGKLRSRPAALRKAAGGLIGLLPLSGREGIGLKGKLLLSDSILDVYRTNYEREALVERIARMDGSVSGGQGASGSRDAFGGGRTAQDCVREFYSRFPAELFDKTPLKAVQLQDMLLYHPDDILVKVDRTAMAVSLETRVPMLDKDVVEFAWSLPEEYLRQQDTGKLLLRDVLYRYIPKEMMDRPKKGFSIPIRRWLLEPELRAWAESLLDPALIRSQGFLDADAAGRIWKDFTEQGIWRPQVWYLLMFQDFLQKEGAARRSERSGM</sequence>
<keyword evidence="6 9" id="KW-0061">Asparagine biosynthesis</keyword>
<feature type="binding site" evidence="10">
    <location>
        <position position="302"/>
    </location>
    <ligand>
        <name>ATP</name>
        <dbReference type="ChEBI" id="CHEBI:30616"/>
    </ligand>
</feature>
<keyword evidence="4 10" id="KW-0547">Nucleotide-binding</keyword>
<evidence type="ECO:0000256" key="8">
    <source>
        <dbReference type="ARBA" id="ARBA00048741"/>
    </source>
</evidence>